<sequence length="159" mass="17102">MSPLSDVAQPAIPTSDTITRMPGVRRANRRYCGKTPRLGGLDLNKKAGARILFLHNSERLLGPLCLRSLVFGEAVAVVMPLATARPAVTDNAPVRAARSIAGLTQCEDRGMKPQGAAIRNNLIRRCAIAAFAAIDAWQGAVIRPFQRHAGAAKAGRRRR</sequence>
<gene>
    <name evidence="1" type="ORF">LH706_04085</name>
</gene>
<proteinExistence type="predicted"/>
<dbReference type="EMBL" id="CP085043">
    <property type="protein sequence ID" value="UZF16717.1"/>
    <property type="molecule type" value="Genomic_DNA"/>
</dbReference>
<organism evidence="1">
    <name type="scientific">Ralstonia solanacearum</name>
    <name type="common">Pseudomonas solanacearum</name>
    <dbReference type="NCBI Taxonomy" id="305"/>
    <lineage>
        <taxon>Bacteria</taxon>
        <taxon>Pseudomonadati</taxon>
        <taxon>Pseudomonadota</taxon>
        <taxon>Betaproteobacteria</taxon>
        <taxon>Burkholderiales</taxon>
        <taxon>Burkholderiaceae</taxon>
        <taxon>Ralstonia</taxon>
        <taxon>Ralstonia solanacearum species complex</taxon>
    </lineage>
</organism>
<evidence type="ECO:0000313" key="1">
    <source>
        <dbReference type="EMBL" id="UZF16717.1"/>
    </source>
</evidence>
<accession>A0ABY6NHP5</accession>
<reference evidence="1" key="1">
    <citation type="submission" date="2021-10" db="EMBL/GenBank/DDBJ databases">
        <title>Complete genome sequences of five Ralstonia solancearum strains isolated from sunflower.</title>
        <authorList>
            <person name="She X."/>
            <person name="He Z."/>
        </authorList>
    </citation>
    <scope>NUCLEOTIDE SEQUENCE</scope>
    <source>
        <strain evidence="1">RS638</strain>
    </source>
</reference>
<protein>
    <submittedName>
        <fullName evidence="1">Uncharacterized protein</fullName>
    </submittedName>
</protein>
<name>A0ABY6NHP5_RALSL</name>